<dbReference type="InterPro" id="IPR011852">
    <property type="entry name" value="TRAP_TAXI"/>
</dbReference>
<dbReference type="PANTHER" id="PTHR42941:SF1">
    <property type="entry name" value="SLL1037 PROTEIN"/>
    <property type="match status" value="1"/>
</dbReference>
<protein>
    <submittedName>
        <fullName evidence="2">C4-dicarboxylate ABC transporter</fullName>
    </submittedName>
</protein>
<dbReference type="AlphaFoldDB" id="A0A917ZI38"/>
<dbReference type="PANTHER" id="PTHR42941">
    <property type="entry name" value="SLL1037 PROTEIN"/>
    <property type="match status" value="1"/>
</dbReference>
<evidence type="ECO:0000256" key="1">
    <source>
        <dbReference type="SAM" id="SignalP"/>
    </source>
</evidence>
<proteinExistence type="predicted"/>
<name>A0A917ZI38_9GAMM</name>
<dbReference type="Proteomes" id="UP000599578">
    <property type="component" value="Unassembled WGS sequence"/>
</dbReference>
<evidence type="ECO:0000313" key="3">
    <source>
        <dbReference type="Proteomes" id="UP000599578"/>
    </source>
</evidence>
<organism evidence="2 3">
    <name type="scientific">Marinobacterium nitratireducens</name>
    <dbReference type="NCBI Taxonomy" id="518897"/>
    <lineage>
        <taxon>Bacteria</taxon>
        <taxon>Pseudomonadati</taxon>
        <taxon>Pseudomonadota</taxon>
        <taxon>Gammaproteobacteria</taxon>
        <taxon>Oceanospirillales</taxon>
        <taxon>Oceanospirillaceae</taxon>
        <taxon>Marinobacterium</taxon>
    </lineage>
</organism>
<reference evidence="2 3" key="1">
    <citation type="journal article" date="2014" name="Int. J. Syst. Evol. Microbiol.">
        <title>Complete genome sequence of Corynebacterium casei LMG S-19264T (=DSM 44701T), isolated from a smear-ripened cheese.</title>
        <authorList>
            <consortium name="US DOE Joint Genome Institute (JGI-PGF)"/>
            <person name="Walter F."/>
            <person name="Albersmeier A."/>
            <person name="Kalinowski J."/>
            <person name="Ruckert C."/>
        </authorList>
    </citation>
    <scope>NUCLEOTIDE SEQUENCE [LARGE SCALE GENOMIC DNA]</scope>
    <source>
        <strain evidence="2 3">CGMCC 1.7286</strain>
    </source>
</reference>
<sequence length="319" mass="33491">MKNKLFAALLFAGFVGQVSNVVSAKTVSIGTPPQGSLAYASGAAIAKVATEATGDNFRVVPQGGPPVIVPSVNVGRMEFGLIASVAATYGYRGIEIFKKANPDIRVVSALYPIRLGMAVRRDSGIGSLQDLKGHRLASELVKQKNTLRFTEAYLESAGLSFDDVTGVPVPNFARGVEALQADKVDSSIASIGSGIIAQANASINGGVKFLELENGSDIQKIIDRLVPSAYVDTIEPNPSRVGIDGASRVLAQDLLLITGVETPDELVYQVAKALASNKPALVSAVGAFEGYNPGAVARELPVPYHPGAIRYLKEQGSWQ</sequence>
<accession>A0A917ZI38</accession>
<keyword evidence="3" id="KW-1185">Reference proteome</keyword>
<feature type="chain" id="PRO_5037368131" evidence="1">
    <location>
        <begin position="25"/>
        <end position="319"/>
    </location>
</feature>
<dbReference type="RefSeq" id="WP_188861141.1">
    <property type="nucleotide sequence ID" value="NZ_BMLT01000006.1"/>
</dbReference>
<keyword evidence="1" id="KW-0732">Signal</keyword>
<feature type="signal peptide" evidence="1">
    <location>
        <begin position="1"/>
        <end position="24"/>
    </location>
</feature>
<comment type="caution">
    <text evidence="2">The sequence shown here is derived from an EMBL/GenBank/DDBJ whole genome shotgun (WGS) entry which is preliminary data.</text>
</comment>
<dbReference type="Gene3D" id="3.40.190.10">
    <property type="entry name" value="Periplasmic binding protein-like II"/>
    <property type="match status" value="2"/>
</dbReference>
<dbReference type="Pfam" id="PF16868">
    <property type="entry name" value="NMT1_3"/>
    <property type="match status" value="1"/>
</dbReference>
<dbReference type="SUPFAM" id="SSF53850">
    <property type="entry name" value="Periplasmic binding protein-like II"/>
    <property type="match status" value="1"/>
</dbReference>
<evidence type="ECO:0000313" key="2">
    <source>
        <dbReference type="EMBL" id="GGO83391.1"/>
    </source>
</evidence>
<dbReference type="NCBIfam" id="TIGR02122">
    <property type="entry name" value="TRAP_TAXI"/>
    <property type="match status" value="1"/>
</dbReference>
<gene>
    <name evidence="2" type="ORF">GCM10011348_27050</name>
</gene>
<dbReference type="EMBL" id="BMLT01000006">
    <property type="protein sequence ID" value="GGO83391.1"/>
    <property type="molecule type" value="Genomic_DNA"/>
</dbReference>